<proteinExistence type="predicted"/>
<dbReference type="eggNOG" id="ENOG502QRBV">
    <property type="taxonomic scope" value="Eukaryota"/>
</dbReference>
<gene>
    <name evidence="3" type="ORF">SELMODRAFT_67842</name>
</gene>
<evidence type="ECO:0000259" key="2">
    <source>
        <dbReference type="PROSITE" id="PS51742"/>
    </source>
</evidence>
<evidence type="ECO:0000313" key="3">
    <source>
        <dbReference type="EMBL" id="EFJ33832.1"/>
    </source>
</evidence>
<dbReference type="GO" id="GO:0003700">
    <property type="term" value="F:DNA-binding transcription factor activity"/>
    <property type="evidence" value="ECO:0000318"/>
    <property type="project" value="GO_Central"/>
</dbReference>
<dbReference type="Pfam" id="PF03479">
    <property type="entry name" value="PCC"/>
    <property type="match status" value="1"/>
</dbReference>
<dbReference type="KEGG" id="smo:SELMODRAFT_67842"/>
<dbReference type="PIRSF" id="PIRSF016021">
    <property type="entry name" value="ESCAROLA"/>
    <property type="match status" value="1"/>
</dbReference>
<organism evidence="4">
    <name type="scientific">Selaginella moellendorffii</name>
    <name type="common">Spikemoss</name>
    <dbReference type="NCBI Taxonomy" id="88036"/>
    <lineage>
        <taxon>Eukaryota</taxon>
        <taxon>Viridiplantae</taxon>
        <taxon>Streptophyta</taxon>
        <taxon>Embryophyta</taxon>
        <taxon>Tracheophyta</taxon>
        <taxon>Lycopodiopsida</taxon>
        <taxon>Selaginellales</taxon>
        <taxon>Selaginellaceae</taxon>
        <taxon>Selaginella</taxon>
    </lineage>
</organism>
<protein>
    <recommendedName>
        <fullName evidence="2">PPC domain-containing protein</fullName>
    </recommendedName>
</protein>
<dbReference type="AlphaFoldDB" id="D8R135"/>
<dbReference type="SUPFAM" id="SSF117856">
    <property type="entry name" value="AF0104/ALDC/Ptd012-like"/>
    <property type="match status" value="1"/>
</dbReference>
<dbReference type="GO" id="GO:0005634">
    <property type="term" value="C:nucleus"/>
    <property type="evidence" value="ECO:0000318"/>
    <property type="project" value="GO_Central"/>
</dbReference>
<dbReference type="InParanoid" id="D8R135"/>
<accession>D8R135</accession>
<feature type="region of interest" description="Disordered" evidence="1">
    <location>
        <begin position="75"/>
        <end position="99"/>
    </location>
</feature>
<dbReference type="HOGENOM" id="CLU_039808_5_2_1"/>
<dbReference type="InterPro" id="IPR014476">
    <property type="entry name" value="AHL15-29"/>
</dbReference>
<dbReference type="InterPro" id="IPR005175">
    <property type="entry name" value="PPC_dom"/>
</dbReference>
<evidence type="ECO:0000313" key="4">
    <source>
        <dbReference type="Proteomes" id="UP000001514"/>
    </source>
</evidence>
<dbReference type="EMBL" id="GL377570">
    <property type="protein sequence ID" value="EFJ33832.1"/>
    <property type="molecule type" value="Genomic_DNA"/>
</dbReference>
<dbReference type="GO" id="GO:0003680">
    <property type="term" value="F:minor groove of adenine-thymine-rich DNA binding"/>
    <property type="evidence" value="ECO:0000318"/>
    <property type="project" value="GO_Central"/>
</dbReference>
<reference evidence="3 4" key="1">
    <citation type="journal article" date="2011" name="Science">
        <title>The Selaginella genome identifies genetic changes associated with the evolution of vascular plants.</title>
        <authorList>
            <person name="Banks J.A."/>
            <person name="Nishiyama T."/>
            <person name="Hasebe M."/>
            <person name="Bowman J.L."/>
            <person name="Gribskov M."/>
            <person name="dePamphilis C."/>
            <person name="Albert V.A."/>
            <person name="Aono N."/>
            <person name="Aoyama T."/>
            <person name="Ambrose B.A."/>
            <person name="Ashton N.W."/>
            <person name="Axtell M.J."/>
            <person name="Barker E."/>
            <person name="Barker M.S."/>
            <person name="Bennetzen J.L."/>
            <person name="Bonawitz N.D."/>
            <person name="Chapple C."/>
            <person name="Cheng C."/>
            <person name="Correa L.G."/>
            <person name="Dacre M."/>
            <person name="DeBarry J."/>
            <person name="Dreyer I."/>
            <person name="Elias M."/>
            <person name="Engstrom E.M."/>
            <person name="Estelle M."/>
            <person name="Feng L."/>
            <person name="Finet C."/>
            <person name="Floyd S.K."/>
            <person name="Frommer W.B."/>
            <person name="Fujita T."/>
            <person name="Gramzow L."/>
            <person name="Gutensohn M."/>
            <person name="Harholt J."/>
            <person name="Hattori M."/>
            <person name="Heyl A."/>
            <person name="Hirai T."/>
            <person name="Hiwatashi Y."/>
            <person name="Ishikawa M."/>
            <person name="Iwata M."/>
            <person name="Karol K.G."/>
            <person name="Koehler B."/>
            <person name="Kolukisaoglu U."/>
            <person name="Kubo M."/>
            <person name="Kurata T."/>
            <person name="Lalonde S."/>
            <person name="Li K."/>
            <person name="Li Y."/>
            <person name="Litt A."/>
            <person name="Lyons E."/>
            <person name="Manning G."/>
            <person name="Maruyama T."/>
            <person name="Michael T.P."/>
            <person name="Mikami K."/>
            <person name="Miyazaki S."/>
            <person name="Morinaga S."/>
            <person name="Murata T."/>
            <person name="Mueller-Roeber B."/>
            <person name="Nelson D.R."/>
            <person name="Obara M."/>
            <person name="Oguri Y."/>
            <person name="Olmstead R.G."/>
            <person name="Onodera N."/>
            <person name="Petersen B.L."/>
            <person name="Pils B."/>
            <person name="Prigge M."/>
            <person name="Rensing S.A."/>
            <person name="Riano-Pachon D.M."/>
            <person name="Roberts A.W."/>
            <person name="Sato Y."/>
            <person name="Scheller H.V."/>
            <person name="Schulz B."/>
            <person name="Schulz C."/>
            <person name="Shakirov E.V."/>
            <person name="Shibagaki N."/>
            <person name="Shinohara N."/>
            <person name="Shippen D.E."/>
            <person name="Soerensen I."/>
            <person name="Sotooka R."/>
            <person name="Sugimoto N."/>
            <person name="Sugita M."/>
            <person name="Sumikawa N."/>
            <person name="Tanurdzic M."/>
            <person name="Theissen G."/>
            <person name="Ulvskov P."/>
            <person name="Wakazuki S."/>
            <person name="Weng J.K."/>
            <person name="Willats W.W."/>
            <person name="Wipf D."/>
            <person name="Wolf P.G."/>
            <person name="Yang L."/>
            <person name="Zimmer A.D."/>
            <person name="Zhu Q."/>
            <person name="Mitros T."/>
            <person name="Hellsten U."/>
            <person name="Loque D."/>
            <person name="Otillar R."/>
            <person name="Salamov A."/>
            <person name="Schmutz J."/>
            <person name="Shapiro H."/>
            <person name="Lindquist E."/>
            <person name="Lucas S."/>
            <person name="Rokhsar D."/>
            <person name="Grigoriev I.V."/>
        </authorList>
    </citation>
    <scope>NUCLEOTIDE SEQUENCE [LARGE SCALE GENOMIC DNA]</scope>
</reference>
<dbReference type="PANTHER" id="PTHR31100">
    <property type="entry name" value="AT-HOOK MOTIF NUCLEAR-LOCALIZED PROTEIN 15"/>
    <property type="match status" value="1"/>
</dbReference>
<keyword evidence="4" id="KW-1185">Reference proteome</keyword>
<dbReference type="Proteomes" id="UP000001514">
    <property type="component" value="Unassembled WGS sequence"/>
</dbReference>
<feature type="region of interest" description="Disordered" evidence="1">
    <location>
        <begin position="1"/>
        <end position="25"/>
    </location>
</feature>
<feature type="domain" description="PPC" evidence="2">
    <location>
        <begin position="25"/>
        <end position="192"/>
    </location>
</feature>
<feature type="non-terminal residue" evidence="3">
    <location>
        <position position="192"/>
    </location>
</feature>
<sequence length="192" mass="19408">RKPRGRPPGSKNKPKPPIIITRDTGSGMRPHVLEIAPNTDIVDAIATFARKRQRALCVLSARGTVSNLTLLRHSPASSTASAPPSSPPSSSAASTGATPSSSRAAAAATSTVSFQGRFELISLSGAFLQQQMPSAGILGAYSGLAVSVAGGPQGQVLGGNVAGPLVSASPVMVIAASFVGPAFDRLPLDDQD</sequence>
<dbReference type="CDD" id="cd11378">
    <property type="entry name" value="DUF296"/>
    <property type="match status" value="1"/>
</dbReference>
<dbReference type="Gramene" id="EFJ33832">
    <property type="protein sequence ID" value="EFJ33832"/>
    <property type="gene ID" value="SELMODRAFT_67842"/>
</dbReference>
<evidence type="ECO:0000256" key="1">
    <source>
        <dbReference type="SAM" id="MobiDB-lite"/>
    </source>
</evidence>
<dbReference type="Gene3D" id="3.30.1330.80">
    <property type="entry name" value="Hypothetical protein, similar to alpha- acetolactate decarboxylase, domain 2"/>
    <property type="match status" value="1"/>
</dbReference>
<dbReference type="PROSITE" id="PS51742">
    <property type="entry name" value="PPC"/>
    <property type="match status" value="1"/>
</dbReference>
<name>D8R135_SELML</name>
<dbReference type="STRING" id="88036.D8R135"/>
<feature type="non-terminal residue" evidence="3">
    <location>
        <position position="1"/>
    </location>
</feature>
<dbReference type="PANTHER" id="PTHR31100:SF14">
    <property type="entry name" value="AT-HOOK MOTIF NUCLEAR-LOCALIZED PROTEIN 15"/>
    <property type="match status" value="1"/>
</dbReference>